<dbReference type="AlphaFoldDB" id="A0A9X9HZ70"/>
<gene>
    <name evidence="2" type="ORF">KCG54_10825</name>
    <name evidence="3" type="ORF">KCG56_01885</name>
</gene>
<accession>A0A9X9HZ70</accession>
<proteinExistence type="predicted"/>
<keyword evidence="1" id="KW-0175">Coiled coil</keyword>
<dbReference type="Gene3D" id="1.20.58.430">
    <property type="entry name" value="Type IV secretion system, VirB5-domain"/>
    <property type="match status" value="1"/>
</dbReference>
<evidence type="ECO:0008006" key="5">
    <source>
        <dbReference type="Google" id="ProtNLM"/>
    </source>
</evidence>
<dbReference type="SUPFAM" id="SSF101082">
    <property type="entry name" value="Typo IV secretion system protein TraC"/>
    <property type="match status" value="1"/>
</dbReference>
<evidence type="ECO:0000256" key="1">
    <source>
        <dbReference type="SAM" id="Coils"/>
    </source>
</evidence>
<reference evidence="3" key="1">
    <citation type="submission" date="2021-04" db="EMBL/GenBank/DDBJ databases">
        <title>Characterizing Neisseria spp. as novel respiratory pathobionts in bronchiectasis.</title>
        <authorList>
            <person name="Li L."/>
            <person name="Mac Aogain M."/>
            <person name="Xu T."/>
            <person name="Jaggi T.K."/>
            <person name="Chan L.Y."/>
            <person name="Keir H.R."/>
            <person name="Dicker A.J."/>
            <person name="Qu J."/>
            <person name="Liu Y."/>
            <person name="Chen H.S."/>
            <person name="Koh M.S."/>
            <person name="Ong T.H."/>
            <person name="Lim A.Y.H."/>
            <person name="Abisheganaden J."/>
            <person name="Low T.B."/>
            <person name="Oliver B.G."/>
            <person name="Tan N.S."/>
            <person name="Fang M."/>
            <person name="Chalmers J.D."/>
            <person name="Chotirmall S.H."/>
        </authorList>
    </citation>
    <scope>NUCLEOTIDE SEQUENCE</scope>
    <source>
        <strain evidence="3">TT0073</strain>
        <strain evidence="2">TT0077</strain>
    </source>
</reference>
<evidence type="ECO:0000313" key="4">
    <source>
        <dbReference type="Proteomes" id="UP001057305"/>
    </source>
</evidence>
<organism evidence="3 4">
    <name type="scientific">Neisseria subflava</name>
    <dbReference type="NCBI Taxonomy" id="28449"/>
    <lineage>
        <taxon>Bacteria</taxon>
        <taxon>Pseudomonadati</taxon>
        <taxon>Pseudomonadota</taxon>
        <taxon>Betaproteobacteria</taxon>
        <taxon>Neisseriales</taxon>
        <taxon>Neisseriaceae</taxon>
        <taxon>Neisseria</taxon>
    </lineage>
</organism>
<dbReference type="InterPro" id="IPR014158">
    <property type="entry name" value="T4SS_VirB5"/>
</dbReference>
<evidence type="ECO:0000313" key="2">
    <source>
        <dbReference type="EMBL" id="UTG69632.1"/>
    </source>
</evidence>
<feature type="coiled-coil region" evidence="1">
    <location>
        <begin position="149"/>
        <end position="176"/>
    </location>
</feature>
<protein>
    <recommendedName>
        <fullName evidence="5">Type IV secretion system protein</fullName>
    </recommendedName>
</protein>
<dbReference type="Proteomes" id="UP001057296">
    <property type="component" value="Chromosome"/>
</dbReference>
<dbReference type="EMBL" id="CP073116">
    <property type="protein sequence ID" value="UTG72250.1"/>
    <property type="molecule type" value="Genomic_DNA"/>
</dbReference>
<feature type="coiled-coil region" evidence="1">
    <location>
        <begin position="62"/>
        <end position="93"/>
    </location>
</feature>
<dbReference type="CDD" id="cd14262">
    <property type="entry name" value="VirB5_like"/>
    <property type="match status" value="1"/>
</dbReference>
<dbReference type="InterPro" id="IPR023220">
    <property type="entry name" value="T4SS_VirB5-domain"/>
</dbReference>
<name>A0A9X9HZ70_NEISU</name>
<dbReference type="EMBL" id="CP073115">
    <property type="protein sequence ID" value="UTG69632.1"/>
    <property type="molecule type" value="Genomic_DNA"/>
</dbReference>
<dbReference type="Proteomes" id="UP001057305">
    <property type="component" value="Chromosome"/>
</dbReference>
<evidence type="ECO:0000313" key="3">
    <source>
        <dbReference type="EMBL" id="UTG72250.1"/>
    </source>
</evidence>
<dbReference type="Pfam" id="PF07996">
    <property type="entry name" value="T4SS"/>
    <property type="match status" value="2"/>
</dbReference>
<dbReference type="RefSeq" id="WP_254321718.1">
    <property type="nucleotide sequence ID" value="NZ_CP073115.1"/>
</dbReference>
<sequence>MNFKQPFFSPLDAAFNKELMMKMNLKKLSAMALLVTSFAAMPLAVTASGIPVVDGAAAAQRAQNFFQQMMEMAKQLAQMKQQYEQQVKQFKAMTGSRNMGNLLKDTLKDQIPSEWSEIYKGAKNIDYKSVINSKAYNPETAQRMAVHNMKEMEKVFNSMETQLKSLSRLMDEVNNTQDIKAATDLQNRISVEQAKIANNQTKLDMLDRLYKRQQEIEQRQYASREECMARHIRDHNYAVCNQ</sequence>